<dbReference type="InterPro" id="IPR011990">
    <property type="entry name" value="TPR-like_helical_dom_sf"/>
</dbReference>
<reference evidence="2 3" key="1">
    <citation type="submission" date="2016-10" db="EMBL/GenBank/DDBJ databases">
        <authorList>
            <person name="de Groot N.N."/>
        </authorList>
    </citation>
    <scope>NUCLEOTIDE SEQUENCE [LARGE SCALE GENOMIC DNA]</scope>
    <source>
        <strain evidence="2 3">CGMCC 4.3491</strain>
    </source>
</reference>
<dbReference type="Proteomes" id="UP000198891">
    <property type="component" value="Unassembled WGS sequence"/>
</dbReference>
<dbReference type="GO" id="GO:0006355">
    <property type="term" value="P:regulation of DNA-templated transcription"/>
    <property type="evidence" value="ECO:0007669"/>
    <property type="project" value="InterPro"/>
</dbReference>
<dbReference type="PRINTS" id="PR00038">
    <property type="entry name" value="HTHLUXR"/>
</dbReference>
<dbReference type="InterPro" id="IPR058852">
    <property type="entry name" value="HTH_77"/>
</dbReference>
<dbReference type="InterPro" id="IPR016032">
    <property type="entry name" value="Sig_transdc_resp-reg_C-effctor"/>
</dbReference>
<dbReference type="PANTHER" id="PTHR47691">
    <property type="entry name" value="REGULATOR-RELATED"/>
    <property type="match status" value="1"/>
</dbReference>
<dbReference type="SMART" id="SM00421">
    <property type="entry name" value="HTH_LUXR"/>
    <property type="match status" value="1"/>
</dbReference>
<accession>A0A1H3LPU9</accession>
<dbReference type="Pfam" id="PF00196">
    <property type="entry name" value="GerE"/>
    <property type="match status" value="1"/>
</dbReference>
<dbReference type="PANTHER" id="PTHR47691:SF3">
    <property type="entry name" value="HTH-TYPE TRANSCRIPTIONAL REGULATOR RV0890C-RELATED"/>
    <property type="match status" value="1"/>
</dbReference>
<evidence type="ECO:0000313" key="3">
    <source>
        <dbReference type="Proteomes" id="UP000198891"/>
    </source>
</evidence>
<evidence type="ECO:0000313" key="2">
    <source>
        <dbReference type="EMBL" id="SDY65875.1"/>
    </source>
</evidence>
<dbReference type="Pfam" id="PF13191">
    <property type="entry name" value="AAA_16"/>
    <property type="match status" value="1"/>
</dbReference>
<dbReference type="OrthoDB" id="9812579at2"/>
<dbReference type="GO" id="GO:0003677">
    <property type="term" value="F:DNA binding"/>
    <property type="evidence" value="ECO:0007669"/>
    <property type="project" value="InterPro"/>
</dbReference>
<dbReference type="Gene3D" id="1.10.10.10">
    <property type="entry name" value="Winged helix-like DNA-binding domain superfamily/Winged helix DNA-binding domain"/>
    <property type="match status" value="1"/>
</dbReference>
<dbReference type="Gene3D" id="1.25.40.10">
    <property type="entry name" value="Tetratricopeptide repeat domain"/>
    <property type="match status" value="1"/>
</dbReference>
<evidence type="ECO:0000259" key="1">
    <source>
        <dbReference type="PROSITE" id="PS50043"/>
    </source>
</evidence>
<dbReference type="InterPro" id="IPR041664">
    <property type="entry name" value="AAA_16"/>
</dbReference>
<dbReference type="Gene3D" id="3.40.50.300">
    <property type="entry name" value="P-loop containing nucleotide triphosphate hydrolases"/>
    <property type="match status" value="1"/>
</dbReference>
<proteinExistence type="predicted"/>
<organism evidence="2 3">
    <name type="scientific">Herbiconiux ginsengi</name>
    <dbReference type="NCBI Taxonomy" id="381665"/>
    <lineage>
        <taxon>Bacteria</taxon>
        <taxon>Bacillati</taxon>
        <taxon>Actinomycetota</taxon>
        <taxon>Actinomycetes</taxon>
        <taxon>Micrococcales</taxon>
        <taxon>Microbacteriaceae</taxon>
        <taxon>Herbiconiux</taxon>
    </lineage>
</organism>
<gene>
    <name evidence="2" type="ORF">SAMN05216554_1056</name>
</gene>
<dbReference type="STRING" id="381665.SAMN05216554_1056"/>
<sequence>MTSDSVVRGVQGQDFSDFVGRKAELTRLREMIGAHRYVLVTGLSGIGKTRLVDRLLESLSRTYRDGVIRVDASAITGRAALMATLASRLRSENPSEAAVRTSISSFSGLLVVDAADDPALELADVLEGFADVSETARFMVVSTSRTGIVGEAVFVVPPLSLPAEMEDRWLDEHEIHAADAVRMLISRLQDETREFSTSKDALIDLVDLARAVDGVPRRIEAVARALRVLSPAELLTALEDSSFDLEQFLPRGRAGARTERLFRRSAKELGPEEAKLLSALTWFRSEFDISMVSRIFASGGFASVSAIIARLVDHSLVVRTVGSAGEPVFRILEPYRNLARSLCDDDESAENQALLRSHLLASLEDAQARWFSEEQLRVARHTRRYSLDIRGAIEALLETGRSEDVIDLVWRLRFFLHTRIVGSWTEVRDWLSRAQAQVSLSDLSRVSGQLLLSYFDFLDGDIDGSEAHFLSSRSIASERSSVPGLERLDLLVSALVDIGRDRLTEATTKLEELSERTFPGPESASNELNWFLSLVLFAQGELERARQVLVSSMRREEIAGDSFGFDNSTWLLASIELQAGDLDQASMLLNRALASFIQFEHAPGQAICLQLMAALAQQRGDRTTYDQITKTGILGVAVYPSMPEWLPNDAPASQVDVARNPPRALGRHPLPIATLMIVDGRTSVTAASDHHSNRAILSEREWEIADLISQGLSNQAIAARLVISRRTVEGHVQRVLGKLGFRSRSQIAVWVSEFNAAESPEALR</sequence>
<dbReference type="SUPFAM" id="SSF52540">
    <property type="entry name" value="P-loop containing nucleoside triphosphate hydrolases"/>
    <property type="match status" value="1"/>
</dbReference>
<dbReference type="Pfam" id="PF25872">
    <property type="entry name" value="HTH_77"/>
    <property type="match status" value="1"/>
</dbReference>
<dbReference type="PROSITE" id="PS50043">
    <property type="entry name" value="HTH_LUXR_2"/>
    <property type="match status" value="1"/>
</dbReference>
<feature type="domain" description="HTH luxR-type" evidence="1">
    <location>
        <begin position="690"/>
        <end position="755"/>
    </location>
</feature>
<name>A0A1H3LPU9_9MICO</name>
<dbReference type="SUPFAM" id="SSF46894">
    <property type="entry name" value="C-terminal effector domain of the bipartite response regulators"/>
    <property type="match status" value="1"/>
</dbReference>
<dbReference type="AlphaFoldDB" id="A0A1H3LPU9"/>
<protein>
    <submittedName>
        <fullName evidence="2">AAA ATPase domain-containing protein</fullName>
    </submittedName>
</protein>
<dbReference type="RefSeq" id="WP_139256621.1">
    <property type="nucleotide sequence ID" value="NZ_FNPZ01000001.1"/>
</dbReference>
<dbReference type="InterPro" id="IPR000792">
    <property type="entry name" value="Tscrpt_reg_LuxR_C"/>
</dbReference>
<keyword evidence="3" id="KW-1185">Reference proteome</keyword>
<dbReference type="InterPro" id="IPR036388">
    <property type="entry name" value="WH-like_DNA-bd_sf"/>
</dbReference>
<dbReference type="PROSITE" id="PS00622">
    <property type="entry name" value="HTH_LUXR_1"/>
    <property type="match status" value="1"/>
</dbReference>
<dbReference type="CDD" id="cd06170">
    <property type="entry name" value="LuxR_C_like"/>
    <property type="match status" value="1"/>
</dbReference>
<dbReference type="InterPro" id="IPR027417">
    <property type="entry name" value="P-loop_NTPase"/>
</dbReference>
<dbReference type="EMBL" id="FNPZ01000001">
    <property type="protein sequence ID" value="SDY65875.1"/>
    <property type="molecule type" value="Genomic_DNA"/>
</dbReference>